<keyword evidence="2" id="KW-1133">Transmembrane helix</keyword>
<feature type="non-terminal residue" evidence="3">
    <location>
        <position position="259"/>
    </location>
</feature>
<evidence type="ECO:0000256" key="1">
    <source>
        <dbReference type="SAM" id="MobiDB-lite"/>
    </source>
</evidence>
<sequence>MDKQGQRFLLTLNSPIDDTDEYSVKFIFEGFLAAILGILCLVYVVLMCTCKDSKLKEDAKDIELQKISEQKSLVKVTENGGKTKVIAETTASHSQPINLASTLVRSTNARELPAPPVSNSSKQAQNKVMSSATGKANEDADHVNRQQPKSSNKVKGGKDQSENESQYYDHLGFKSQIKPSDYDCWAELNAQGAHALKSEVEDDDYSEVEEKIYPTLIEVGIQKTELLQPLPKGKEENPYNHIGDSDGTVSVSFIHNLKH</sequence>
<feature type="transmembrane region" description="Helical" evidence="2">
    <location>
        <begin position="26"/>
        <end position="46"/>
    </location>
</feature>
<proteinExistence type="predicted"/>
<accession>A0A0B7A5V1</accession>
<evidence type="ECO:0000256" key="2">
    <source>
        <dbReference type="SAM" id="Phobius"/>
    </source>
</evidence>
<dbReference type="EMBL" id="HACG01028536">
    <property type="protein sequence ID" value="CEK75401.1"/>
    <property type="molecule type" value="Transcribed_RNA"/>
</dbReference>
<keyword evidence="2" id="KW-0472">Membrane</keyword>
<feature type="region of interest" description="Disordered" evidence="1">
    <location>
        <begin position="111"/>
        <end position="163"/>
    </location>
</feature>
<organism evidence="3">
    <name type="scientific">Arion vulgaris</name>
    <dbReference type="NCBI Taxonomy" id="1028688"/>
    <lineage>
        <taxon>Eukaryota</taxon>
        <taxon>Metazoa</taxon>
        <taxon>Spiralia</taxon>
        <taxon>Lophotrochozoa</taxon>
        <taxon>Mollusca</taxon>
        <taxon>Gastropoda</taxon>
        <taxon>Heterobranchia</taxon>
        <taxon>Euthyneura</taxon>
        <taxon>Panpulmonata</taxon>
        <taxon>Eupulmonata</taxon>
        <taxon>Stylommatophora</taxon>
        <taxon>Helicina</taxon>
        <taxon>Arionoidea</taxon>
        <taxon>Arionidae</taxon>
        <taxon>Arion</taxon>
    </lineage>
</organism>
<feature type="compositionally biased region" description="Polar residues" evidence="1">
    <location>
        <begin position="117"/>
        <end position="134"/>
    </location>
</feature>
<dbReference type="AlphaFoldDB" id="A0A0B7A5V1"/>
<evidence type="ECO:0000313" key="3">
    <source>
        <dbReference type="EMBL" id="CEK75401.1"/>
    </source>
</evidence>
<keyword evidence="2" id="KW-0812">Transmembrane</keyword>
<reference evidence="3" key="1">
    <citation type="submission" date="2014-12" db="EMBL/GenBank/DDBJ databases">
        <title>Insight into the proteome of Arion vulgaris.</title>
        <authorList>
            <person name="Aradska J."/>
            <person name="Bulat T."/>
            <person name="Smidak R."/>
            <person name="Sarate P."/>
            <person name="Gangsoo J."/>
            <person name="Sialana F."/>
            <person name="Bilban M."/>
            <person name="Lubec G."/>
        </authorList>
    </citation>
    <scope>NUCLEOTIDE SEQUENCE</scope>
    <source>
        <tissue evidence="3">Skin</tissue>
    </source>
</reference>
<gene>
    <name evidence="3" type="primary">ORF95365</name>
</gene>
<protein>
    <submittedName>
        <fullName evidence="3">Uncharacterized protein</fullName>
    </submittedName>
</protein>
<name>A0A0B7A5V1_9EUPU</name>